<gene>
    <name evidence="1" type="ORF">MRATA1EN1_LOCUS22340</name>
</gene>
<evidence type="ECO:0000313" key="1">
    <source>
        <dbReference type="EMBL" id="CAI9173378.1"/>
    </source>
</evidence>
<accession>A0ABN8ZHH9</accession>
<dbReference type="EMBL" id="OX459969">
    <property type="protein sequence ID" value="CAI9173378.1"/>
    <property type="molecule type" value="Genomic_DNA"/>
</dbReference>
<keyword evidence="2" id="KW-1185">Reference proteome</keyword>
<organism evidence="1 2">
    <name type="scientific">Rangifer tarandus platyrhynchus</name>
    <name type="common">Svalbard reindeer</name>
    <dbReference type="NCBI Taxonomy" id="3082113"/>
    <lineage>
        <taxon>Eukaryota</taxon>
        <taxon>Metazoa</taxon>
        <taxon>Chordata</taxon>
        <taxon>Craniata</taxon>
        <taxon>Vertebrata</taxon>
        <taxon>Euteleostomi</taxon>
        <taxon>Mammalia</taxon>
        <taxon>Eutheria</taxon>
        <taxon>Laurasiatheria</taxon>
        <taxon>Artiodactyla</taxon>
        <taxon>Ruminantia</taxon>
        <taxon>Pecora</taxon>
        <taxon>Cervidae</taxon>
        <taxon>Odocoileinae</taxon>
        <taxon>Rangifer</taxon>
    </lineage>
</organism>
<name>A0ABN8ZHH9_RANTA</name>
<dbReference type="Proteomes" id="UP001176941">
    <property type="component" value="Chromosome 33"/>
</dbReference>
<proteinExistence type="predicted"/>
<reference evidence="1" key="1">
    <citation type="submission" date="2023-04" db="EMBL/GenBank/DDBJ databases">
        <authorList>
            <consortium name="ELIXIR-Norway"/>
        </authorList>
    </citation>
    <scope>NUCLEOTIDE SEQUENCE [LARGE SCALE GENOMIC DNA]</scope>
</reference>
<protein>
    <submittedName>
        <fullName evidence="1">Uncharacterized protein</fullName>
    </submittedName>
</protein>
<evidence type="ECO:0000313" key="2">
    <source>
        <dbReference type="Proteomes" id="UP001176941"/>
    </source>
</evidence>
<sequence length="204" mass="20991">MGLVTPLPRQSHSLGAVPSCSPLPTGAGPGLILEQRKEAVISAPRSFLFSKCPSQLLSSKCTLSAAGAGREGSGLSLPVSGCFLGPLITAGSQRPRVQLDGAENLVMIPLSPRPQSEPGSSLFISRVCPYVTPAVVCVCVWLRRGFAAAHGTFAASWGSFHHSTQTLVVGSRALGLSCPVGGGILVPRAGSEPSSPALQRLKVK</sequence>